<dbReference type="PANTHER" id="PTHR24220:SF86">
    <property type="entry name" value="ABC TRANSPORTER ABCH.1"/>
    <property type="match status" value="1"/>
</dbReference>
<dbReference type="InterPro" id="IPR003439">
    <property type="entry name" value="ABC_transporter-like_ATP-bd"/>
</dbReference>
<evidence type="ECO:0000256" key="1">
    <source>
        <dbReference type="ARBA" id="ARBA00022448"/>
    </source>
</evidence>
<dbReference type="SUPFAM" id="SSF52540">
    <property type="entry name" value="P-loop containing nucleoside triphosphate hydrolases"/>
    <property type="match status" value="1"/>
</dbReference>
<dbReference type="EMBL" id="UINC01073523">
    <property type="protein sequence ID" value="SVC09981.1"/>
    <property type="molecule type" value="Genomic_DNA"/>
</dbReference>
<dbReference type="GO" id="GO:0022857">
    <property type="term" value="F:transmembrane transporter activity"/>
    <property type="evidence" value="ECO:0007669"/>
    <property type="project" value="TreeGrafter"/>
</dbReference>
<dbReference type="Gene3D" id="3.40.50.300">
    <property type="entry name" value="P-loop containing nucleotide triphosphate hydrolases"/>
    <property type="match status" value="1"/>
</dbReference>
<evidence type="ECO:0000259" key="4">
    <source>
        <dbReference type="PROSITE" id="PS50893"/>
    </source>
</evidence>
<protein>
    <recommendedName>
        <fullName evidence="4">ABC transporter domain-containing protein</fullName>
    </recommendedName>
</protein>
<keyword evidence="1" id="KW-0813">Transport</keyword>
<dbReference type="PROSITE" id="PS00211">
    <property type="entry name" value="ABC_TRANSPORTER_1"/>
    <property type="match status" value="1"/>
</dbReference>
<sequence length="208" mass="22566">MITCEQITKSYGAVTALAPFDLEVKQGEFVAVKGVSGSGKTTLLLMLGGMLRPTQGTVHFDGADVYSQPSHVRAEYRASEVGFVFQMFHLVPYLNVAENIQLAARNGSGGNQPNKLLERFGLGHRLTHTPGELSAGERQRVALARALVNEPRLILADEPTGNLDPENDRQVFEHLSEFHRAGGTVIVVTHGSTADEFADRIVNLKNAS</sequence>
<dbReference type="InterPro" id="IPR003593">
    <property type="entry name" value="AAA+_ATPase"/>
</dbReference>
<reference evidence="5" key="1">
    <citation type="submission" date="2018-05" db="EMBL/GenBank/DDBJ databases">
        <authorList>
            <person name="Lanie J.A."/>
            <person name="Ng W.-L."/>
            <person name="Kazmierczak K.M."/>
            <person name="Andrzejewski T.M."/>
            <person name="Davidsen T.M."/>
            <person name="Wayne K.J."/>
            <person name="Tettelin H."/>
            <person name="Glass J.I."/>
            <person name="Rusch D."/>
            <person name="Podicherti R."/>
            <person name="Tsui H.-C.T."/>
            <person name="Winkler M.E."/>
        </authorList>
    </citation>
    <scope>NUCLEOTIDE SEQUENCE</scope>
</reference>
<dbReference type="InterPro" id="IPR017911">
    <property type="entry name" value="MacB-like_ATP-bd"/>
</dbReference>
<dbReference type="PANTHER" id="PTHR24220">
    <property type="entry name" value="IMPORT ATP-BINDING PROTEIN"/>
    <property type="match status" value="1"/>
</dbReference>
<dbReference type="Pfam" id="PF00005">
    <property type="entry name" value="ABC_tran"/>
    <property type="match status" value="1"/>
</dbReference>
<evidence type="ECO:0000313" key="5">
    <source>
        <dbReference type="EMBL" id="SVC09981.1"/>
    </source>
</evidence>
<feature type="domain" description="ABC transporter" evidence="4">
    <location>
        <begin position="2"/>
        <end position="208"/>
    </location>
</feature>
<evidence type="ECO:0000256" key="2">
    <source>
        <dbReference type="ARBA" id="ARBA00022741"/>
    </source>
</evidence>
<dbReference type="SMART" id="SM00382">
    <property type="entry name" value="AAA"/>
    <property type="match status" value="1"/>
</dbReference>
<gene>
    <name evidence="5" type="ORF">METZ01_LOCUS262835</name>
</gene>
<accession>A0A382JH11</accession>
<dbReference type="CDD" id="cd03255">
    <property type="entry name" value="ABC_MJ0796_LolCDE_FtsE"/>
    <property type="match status" value="1"/>
</dbReference>
<dbReference type="GO" id="GO:0005886">
    <property type="term" value="C:plasma membrane"/>
    <property type="evidence" value="ECO:0007669"/>
    <property type="project" value="TreeGrafter"/>
</dbReference>
<keyword evidence="2" id="KW-0547">Nucleotide-binding</keyword>
<dbReference type="InterPro" id="IPR027417">
    <property type="entry name" value="P-loop_NTPase"/>
</dbReference>
<dbReference type="GO" id="GO:0005524">
    <property type="term" value="F:ATP binding"/>
    <property type="evidence" value="ECO:0007669"/>
    <property type="project" value="UniProtKB-KW"/>
</dbReference>
<dbReference type="PROSITE" id="PS50893">
    <property type="entry name" value="ABC_TRANSPORTER_2"/>
    <property type="match status" value="1"/>
</dbReference>
<dbReference type="InterPro" id="IPR015854">
    <property type="entry name" value="ABC_transpr_LolD-like"/>
</dbReference>
<dbReference type="AlphaFoldDB" id="A0A382JH11"/>
<evidence type="ECO:0000256" key="3">
    <source>
        <dbReference type="ARBA" id="ARBA00022840"/>
    </source>
</evidence>
<dbReference type="InterPro" id="IPR017871">
    <property type="entry name" value="ABC_transporter-like_CS"/>
</dbReference>
<keyword evidence="3" id="KW-0067">ATP-binding</keyword>
<organism evidence="5">
    <name type="scientific">marine metagenome</name>
    <dbReference type="NCBI Taxonomy" id="408172"/>
    <lineage>
        <taxon>unclassified sequences</taxon>
        <taxon>metagenomes</taxon>
        <taxon>ecological metagenomes</taxon>
    </lineage>
</organism>
<name>A0A382JH11_9ZZZZ</name>
<dbReference type="GO" id="GO:0016887">
    <property type="term" value="F:ATP hydrolysis activity"/>
    <property type="evidence" value="ECO:0007669"/>
    <property type="project" value="InterPro"/>
</dbReference>
<proteinExistence type="predicted"/>